<gene>
    <name evidence="1" type="ORF">ACFQ5D_20050</name>
</gene>
<proteinExistence type="predicted"/>
<name>A0ABW4DKQ6_9BACL</name>
<protein>
    <submittedName>
        <fullName evidence="1">Uncharacterized protein</fullName>
    </submittedName>
</protein>
<comment type="caution">
    <text evidence="1">The sequence shown here is derived from an EMBL/GenBank/DDBJ whole genome shotgun (WGS) entry which is preliminary data.</text>
</comment>
<accession>A0ABW4DKQ6</accession>
<evidence type="ECO:0000313" key="1">
    <source>
        <dbReference type="EMBL" id="MFD1463601.1"/>
    </source>
</evidence>
<evidence type="ECO:0000313" key="2">
    <source>
        <dbReference type="Proteomes" id="UP001597340"/>
    </source>
</evidence>
<dbReference type="EMBL" id="JBHTNZ010000037">
    <property type="protein sequence ID" value="MFD1463601.1"/>
    <property type="molecule type" value="Genomic_DNA"/>
</dbReference>
<keyword evidence="2" id="KW-1185">Reference proteome</keyword>
<organism evidence="1 2">
    <name type="scientific">Paenibacillus farraposensis</name>
    <dbReference type="NCBI Taxonomy" id="2807095"/>
    <lineage>
        <taxon>Bacteria</taxon>
        <taxon>Bacillati</taxon>
        <taxon>Bacillota</taxon>
        <taxon>Bacilli</taxon>
        <taxon>Bacillales</taxon>
        <taxon>Paenibacillaceae</taxon>
        <taxon>Paenibacillus</taxon>
    </lineage>
</organism>
<dbReference type="Proteomes" id="UP001597340">
    <property type="component" value="Unassembled WGS sequence"/>
</dbReference>
<reference evidence="2" key="1">
    <citation type="journal article" date="2019" name="Int. J. Syst. Evol. Microbiol.">
        <title>The Global Catalogue of Microorganisms (GCM) 10K type strain sequencing project: providing services to taxonomists for standard genome sequencing and annotation.</title>
        <authorList>
            <consortium name="The Broad Institute Genomics Platform"/>
            <consortium name="The Broad Institute Genome Sequencing Center for Infectious Disease"/>
            <person name="Wu L."/>
            <person name="Ma J."/>
        </authorList>
    </citation>
    <scope>NUCLEOTIDE SEQUENCE [LARGE SCALE GENOMIC DNA]</scope>
    <source>
        <strain evidence="2">CCM 9147</strain>
    </source>
</reference>
<sequence length="70" mass="7705">MELTLEDLRAIESAASKIILVGDRYPEELEKRVRNWDCRWACVLTPSPVGALPGNQENTLGIGLPIGTKV</sequence>